<feature type="binding site" evidence="15">
    <location>
        <position position="222"/>
    </location>
    <ligand>
        <name>3-phosphoshikimate</name>
        <dbReference type="ChEBI" id="CHEBI:145989"/>
    </ligand>
</feature>
<dbReference type="SUPFAM" id="SSF51569">
    <property type="entry name" value="Aldolase"/>
    <property type="match status" value="1"/>
</dbReference>
<proteinExistence type="inferred from homology"/>
<dbReference type="NCBIfam" id="TIGR01356">
    <property type="entry name" value="aroA"/>
    <property type="match status" value="1"/>
</dbReference>
<dbReference type="Gene3D" id="3.65.10.10">
    <property type="entry name" value="Enolpyruvate transferase domain"/>
    <property type="match status" value="2"/>
</dbReference>
<dbReference type="GO" id="GO:0009073">
    <property type="term" value="P:aromatic amino acid family biosynthetic process"/>
    <property type="evidence" value="ECO:0007669"/>
    <property type="project" value="UniProtKB-KW"/>
</dbReference>
<name>B0MX12_9BACT</name>
<comment type="caution">
    <text evidence="15">Lacks conserved residue(s) required for the propagation of feature annotation.</text>
</comment>
<dbReference type="InterPro" id="IPR013785">
    <property type="entry name" value="Aldolase_TIM"/>
</dbReference>
<dbReference type="GO" id="GO:0016301">
    <property type="term" value="F:kinase activity"/>
    <property type="evidence" value="ECO:0007669"/>
    <property type="project" value="UniProtKB-KW"/>
</dbReference>
<dbReference type="InterPro" id="IPR001986">
    <property type="entry name" value="Enolpyruvate_Tfrase_dom"/>
</dbReference>
<dbReference type="HOGENOM" id="CLU_024321_0_0_10"/>
<accession>B0MX12</accession>
<dbReference type="Pfam" id="PF00275">
    <property type="entry name" value="EPSP_synthase"/>
    <property type="match status" value="1"/>
</dbReference>
<feature type="binding site" evidence="15">
    <location>
        <position position="227"/>
    </location>
    <ligand>
        <name>3-phosphoshikimate</name>
        <dbReference type="ChEBI" id="CHEBI:145989"/>
    </ligand>
</feature>
<keyword evidence="8" id="KW-0418">Kinase</keyword>
<comment type="catalytic activity">
    <reaction evidence="14">
        <text>3-phosphoshikimate + phosphoenolpyruvate = 5-O-(1-carboxyvinyl)-3-phosphoshikimate + phosphate</text>
        <dbReference type="Rhea" id="RHEA:21256"/>
        <dbReference type="ChEBI" id="CHEBI:43474"/>
        <dbReference type="ChEBI" id="CHEBI:57701"/>
        <dbReference type="ChEBI" id="CHEBI:58702"/>
        <dbReference type="ChEBI" id="CHEBI:145989"/>
        <dbReference type="EC" id="2.5.1.19"/>
    </reaction>
    <physiologicalReaction direction="left-to-right" evidence="14">
        <dbReference type="Rhea" id="RHEA:21257"/>
    </physiologicalReaction>
</comment>
<evidence type="ECO:0000256" key="1">
    <source>
        <dbReference type="ARBA" id="ARBA00001947"/>
    </source>
</evidence>
<keyword evidence="15" id="KW-0963">Cytoplasm</keyword>
<dbReference type="GO" id="GO:0005524">
    <property type="term" value="F:ATP binding"/>
    <property type="evidence" value="ECO:0007669"/>
    <property type="project" value="UniProtKB-KW"/>
</dbReference>
<dbReference type="RefSeq" id="WP_004327789.1">
    <property type="nucleotide sequence ID" value="NZ_DS499577.1"/>
</dbReference>
<evidence type="ECO:0000256" key="6">
    <source>
        <dbReference type="ARBA" id="ARBA00022723"/>
    </source>
</evidence>
<feature type="binding site" evidence="15">
    <location>
        <position position="578"/>
    </location>
    <ligand>
        <name>phosphoenolpyruvate</name>
        <dbReference type="ChEBI" id="CHEBI:58702"/>
    </ligand>
</feature>
<dbReference type="InterPro" id="IPR013792">
    <property type="entry name" value="RNA3'P_cycl/enolpyr_Trfase_a/b"/>
</dbReference>
<gene>
    <name evidence="15 17" type="primary">aroA</name>
    <name evidence="17" type="ORF">ALIPUT_01748</name>
</gene>
<reference evidence="17" key="1">
    <citation type="submission" date="2007-10" db="EMBL/GenBank/DDBJ databases">
        <authorList>
            <person name="Fulton L."/>
            <person name="Clifton S."/>
            <person name="Fulton B."/>
            <person name="Xu J."/>
            <person name="Minx P."/>
            <person name="Pepin K.H."/>
            <person name="Johnson M."/>
            <person name="Thiruvilangam P."/>
            <person name="Bhonagiri V."/>
            <person name="Nash W.E."/>
            <person name="Mardis E.R."/>
            <person name="Wilson R.K."/>
        </authorList>
    </citation>
    <scope>NUCLEOTIDE SEQUENCE [LARGE SCALE GENOMIC DNA]</scope>
    <source>
        <strain evidence="17">DSM 17216</strain>
    </source>
</reference>
<dbReference type="GO" id="GO:0003855">
    <property type="term" value="F:3-dehydroquinate dehydratase activity"/>
    <property type="evidence" value="ECO:0007669"/>
    <property type="project" value="InterPro"/>
</dbReference>
<evidence type="ECO:0000256" key="15">
    <source>
        <dbReference type="HAMAP-Rule" id="MF_00210"/>
    </source>
</evidence>
<feature type="active site" description="Proton acceptor" evidence="15">
    <location>
        <position position="547"/>
    </location>
</feature>
<reference evidence="17" key="2">
    <citation type="submission" date="2013-09" db="EMBL/GenBank/DDBJ databases">
        <title>Draft genome sequence of Alistipes putredinis (DSM 17216).</title>
        <authorList>
            <person name="Sudarsanam P."/>
            <person name="Ley R."/>
            <person name="Guruge J."/>
            <person name="Turnbaugh P.J."/>
            <person name="Mahowald M."/>
            <person name="Liep D."/>
            <person name="Gordon J."/>
        </authorList>
    </citation>
    <scope>NUCLEOTIDE SEQUENCE</scope>
    <source>
        <strain evidence="17">DSM 17216</strain>
    </source>
</reference>
<keyword evidence="11" id="KW-0521">NADP</keyword>
<comment type="caution">
    <text evidence="17">The sequence shown here is derived from an EMBL/GenBank/DDBJ whole genome shotgun (WGS) entry which is preliminary data.</text>
</comment>
<dbReference type="InterPro" id="IPR036968">
    <property type="entry name" value="Enolpyruvate_Tfrase_sf"/>
</dbReference>
<evidence type="ECO:0000256" key="14">
    <source>
        <dbReference type="ARBA" id="ARBA00044633"/>
    </source>
</evidence>
<feature type="binding site" evidence="15">
    <location>
        <position position="574"/>
    </location>
    <ligand>
        <name>3-phosphoshikimate</name>
        <dbReference type="ChEBI" id="CHEBI:145989"/>
    </ligand>
</feature>
<keyword evidence="9" id="KW-0862">Zinc</keyword>
<feature type="binding site" evidence="15">
    <location>
        <position position="619"/>
    </location>
    <ligand>
        <name>phosphoenolpyruvate</name>
        <dbReference type="ChEBI" id="CHEBI:58702"/>
    </ligand>
</feature>
<dbReference type="EC" id="2.5.1.19" evidence="15"/>
<comment type="subunit">
    <text evidence="15">Monomer.</text>
</comment>
<evidence type="ECO:0000256" key="8">
    <source>
        <dbReference type="ARBA" id="ARBA00022777"/>
    </source>
</evidence>
<dbReference type="SUPFAM" id="SSF55205">
    <property type="entry name" value="EPT/RTPC-like"/>
    <property type="match status" value="1"/>
</dbReference>
<dbReference type="Pfam" id="PF01487">
    <property type="entry name" value="DHquinase_I"/>
    <property type="match status" value="1"/>
</dbReference>
<keyword evidence="7" id="KW-0547">Nucleotide-binding</keyword>
<dbReference type="GeneID" id="73802335"/>
<keyword evidence="6" id="KW-0479">Metal-binding</keyword>
<feature type="binding site" evidence="15">
    <location>
        <position position="372"/>
    </location>
    <ligand>
        <name>phosphoenolpyruvate</name>
        <dbReference type="ChEBI" id="CHEBI:58702"/>
    </ligand>
</feature>
<keyword evidence="10" id="KW-0067">ATP-binding</keyword>
<comment type="pathway">
    <text evidence="2 15">Metabolic intermediate biosynthesis; chorismate biosynthesis; chorismate from D-erythrose 4-phosphate and phosphoenolpyruvate: step 6/7.</text>
</comment>
<evidence type="ECO:0000313" key="17">
    <source>
        <dbReference type="EMBL" id="EDS02229.1"/>
    </source>
</evidence>
<comment type="similarity">
    <text evidence="3 15">Belongs to the EPSP synthase family.</text>
</comment>
<dbReference type="eggNOG" id="COG0128">
    <property type="taxonomic scope" value="Bacteria"/>
</dbReference>
<evidence type="ECO:0000256" key="12">
    <source>
        <dbReference type="ARBA" id="ARBA00023002"/>
    </source>
</evidence>
<keyword evidence="13 15" id="KW-0057">Aromatic amino acid biosynthesis</keyword>
<feature type="binding site" evidence="15">
    <location>
        <position position="222"/>
    </location>
    <ligand>
        <name>phosphoenolpyruvate</name>
        <dbReference type="ChEBI" id="CHEBI:58702"/>
    </ligand>
</feature>
<dbReference type="InterPro" id="IPR001381">
    <property type="entry name" value="DHquinase_I"/>
</dbReference>
<feature type="binding site" evidence="15">
    <location>
        <position position="370"/>
    </location>
    <ligand>
        <name>3-phosphoshikimate</name>
        <dbReference type="ChEBI" id="CHEBI:145989"/>
    </ligand>
</feature>
<evidence type="ECO:0000256" key="2">
    <source>
        <dbReference type="ARBA" id="ARBA00004811"/>
    </source>
</evidence>
<dbReference type="UniPathway" id="UPA00053">
    <property type="reaction ID" value="UER00089"/>
</dbReference>
<dbReference type="eggNOG" id="COG0710">
    <property type="taxonomic scope" value="Bacteria"/>
</dbReference>
<dbReference type="GO" id="GO:0046872">
    <property type="term" value="F:metal ion binding"/>
    <property type="evidence" value="ECO:0007669"/>
    <property type="project" value="UniProtKB-KW"/>
</dbReference>
<dbReference type="GO" id="GO:0009423">
    <property type="term" value="P:chorismate biosynthetic process"/>
    <property type="evidence" value="ECO:0007669"/>
    <property type="project" value="UniProtKB-UniRule"/>
</dbReference>
<feature type="binding site" evidence="15">
    <location>
        <position position="326"/>
    </location>
    <ligand>
        <name>phosphoenolpyruvate</name>
        <dbReference type="ChEBI" id="CHEBI:58702"/>
    </ligand>
</feature>
<keyword evidence="18" id="KW-1185">Reference proteome</keyword>
<dbReference type="HAMAP" id="MF_00210">
    <property type="entry name" value="EPSP_synth"/>
    <property type="match status" value="1"/>
</dbReference>
<evidence type="ECO:0000256" key="4">
    <source>
        <dbReference type="ARBA" id="ARBA00022605"/>
    </source>
</evidence>
<dbReference type="InterPro" id="IPR006264">
    <property type="entry name" value="EPSP_synthase"/>
</dbReference>
<dbReference type="CDD" id="cd00502">
    <property type="entry name" value="DHQase_I"/>
    <property type="match status" value="1"/>
</dbReference>
<dbReference type="GO" id="GO:0003866">
    <property type="term" value="F:3-phosphoshikimate 1-carboxyvinyltransferase activity"/>
    <property type="evidence" value="ECO:0007669"/>
    <property type="project" value="UniProtKB-UniRule"/>
</dbReference>
<evidence type="ECO:0000256" key="5">
    <source>
        <dbReference type="ARBA" id="ARBA00022679"/>
    </source>
</evidence>
<evidence type="ECO:0000256" key="10">
    <source>
        <dbReference type="ARBA" id="ARBA00022840"/>
    </source>
</evidence>
<dbReference type="GO" id="GO:0016491">
    <property type="term" value="F:oxidoreductase activity"/>
    <property type="evidence" value="ECO:0007669"/>
    <property type="project" value="UniProtKB-KW"/>
</dbReference>
<comment type="subcellular location">
    <subcellularLocation>
        <location evidence="15">Cytoplasm</location>
    </subcellularLocation>
</comment>
<evidence type="ECO:0000256" key="9">
    <source>
        <dbReference type="ARBA" id="ARBA00022833"/>
    </source>
</evidence>
<organism evidence="17 18">
    <name type="scientific">Alistipes putredinis DSM 17216</name>
    <dbReference type="NCBI Taxonomy" id="445970"/>
    <lineage>
        <taxon>Bacteria</taxon>
        <taxon>Pseudomonadati</taxon>
        <taxon>Bacteroidota</taxon>
        <taxon>Bacteroidia</taxon>
        <taxon>Bacteroidales</taxon>
        <taxon>Rikenellaceae</taxon>
        <taxon>Alistipes</taxon>
    </lineage>
</organism>
<sequence length="658" mass="71187">MAELRADLCRLSVEEVERLVEIRPNLIATCRIANSSETFAREQLEAAIRRGARYVDIEIEAPDEHLEYIRTLAREYGCRLIVSFHDFEGTPSLDELKGIARLCRTKGADLVKIVTTARNISDAARTMRLYDLQADGALFEGAAAAERPQLVAFSMGEAGKFTRLLCLKLGAPYTYVSAGASNATASGQYTREEMERLLSAENYPFEGFREFRRTTVAVPCSKSVAQRAVLAAALAAGESRLANYAPCNDIVGAVEVIRGMGCRIASDGTTLHIEGVGAERLGRCSKIETGESGLLTRLLTPLASHISALNGGAPVEISGHGSILKRNLHEAVAALREAGVHCSAREEGYLPFRIEGGITRREIAFSGRESSQTVSGFLMTLPLLQDATVLTVTEPSSIPYLELTLRTLTRFGIRLDREAFYDGGCGGRKPGTPSKIVFSVPGGQEYRPSDLFLDADWSSAAYFAVAGAVASSLGRIEGITLRNMRLDSLQADEKILDILRSCGADVSVAPADVSVRGDMPGDLQNISVTATGRRLKAFEVDATHCPDLFPILAVLAAHCDGTSRIAGVGRLTQKESNRAETIYAEFRTLGARIDIQGDEMFVTGGPLHGGDVRSHNDHRIAMSLIVAGLFTPEPVRLDDVKCIDKSFPSFLDLLARQE</sequence>
<evidence type="ECO:0000256" key="7">
    <source>
        <dbReference type="ARBA" id="ARBA00022741"/>
    </source>
</evidence>
<feature type="binding site" evidence="15">
    <location>
        <position position="397"/>
    </location>
    <ligand>
        <name>3-phosphoshikimate</name>
        <dbReference type="ChEBI" id="CHEBI:145989"/>
    </ligand>
</feature>
<keyword evidence="12" id="KW-0560">Oxidoreductase</keyword>
<dbReference type="AlphaFoldDB" id="B0MX12"/>
<comment type="cofactor">
    <cofactor evidence="1">
        <name>Zn(2+)</name>
        <dbReference type="ChEBI" id="CHEBI:29105"/>
    </cofactor>
</comment>
<dbReference type="Proteomes" id="UP000005819">
    <property type="component" value="Unassembled WGS sequence"/>
</dbReference>
<dbReference type="PANTHER" id="PTHR21090:SF5">
    <property type="entry name" value="PENTAFUNCTIONAL AROM POLYPEPTIDE"/>
    <property type="match status" value="1"/>
</dbReference>
<comment type="function">
    <text evidence="15">Catalyzes the transfer of the enolpyruvyl moiety of phosphoenolpyruvate (PEP) to the 5-hydroxyl of shikimate-3-phosphate (S3P) to produce enolpyruvyl shikimate-3-phosphate and inorganic phosphate.</text>
</comment>
<keyword evidence="4 15" id="KW-0028">Amino-acid biosynthesis</keyword>
<evidence type="ECO:0000313" key="18">
    <source>
        <dbReference type="Proteomes" id="UP000005819"/>
    </source>
</evidence>
<evidence type="ECO:0000259" key="16">
    <source>
        <dbReference type="Pfam" id="PF00275"/>
    </source>
</evidence>
<feature type="binding site" evidence="15">
    <location>
        <position position="293"/>
    </location>
    <ligand>
        <name>phosphoenolpyruvate</name>
        <dbReference type="ChEBI" id="CHEBI:58702"/>
    </ligand>
</feature>
<dbReference type="EMBL" id="ABFK02000020">
    <property type="protein sequence ID" value="EDS02229.1"/>
    <property type="molecule type" value="Genomic_DNA"/>
</dbReference>
<keyword evidence="5 15" id="KW-0808">Transferase</keyword>
<protein>
    <recommendedName>
        <fullName evidence="15">3-phosphoshikimate 1-carboxyvinyltransferase</fullName>
        <ecNumber evidence="15">2.5.1.19</ecNumber>
    </recommendedName>
    <alternativeName>
        <fullName evidence="15">5-enolpyruvylshikimate-3-phosphate synthase</fullName>
        <shortName evidence="15">EPSP synthase</shortName>
        <shortName evidence="15">EPSPS</shortName>
    </alternativeName>
</protein>
<feature type="binding site" evidence="15">
    <location>
        <position position="371"/>
    </location>
    <ligand>
        <name>3-phosphoshikimate</name>
        <dbReference type="ChEBI" id="CHEBI:145989"/>
    </ligand>
</feature>
<evidence type="ECO:0000256" key="3">
    <source>
        <dbReference type="ARBA" id="ARBA00009948"/>
    </source>
</evidence>
<feature type="binding site" evidence="15">
    <location>
        <position position="645"/>
    </location>
    <ligand>
        <name>phosphoenolpyruvate</name>
        <dbReference type="ChEBI" id="CHEBI:58702"/>
    </ligand>
</feature>
<feature type="binding site" evidence="15">
    <location>
        <position position="547"/>
    </location>
    <ligand>
        <name>3-phosphoshikimate</name>
        <dbReference type="ChEBI" id="CHEBI:145989"/>
    </ligand>
</feature>
<feature type="binding site" evidence="15">
    <location>
        <position position="372"/>
    </location>
    <ligand>
        <name>3-phosphoshikimate</name>
        <dbReference type="ChEBI" id="CHEBI:145989"/>
    </ligand>
</feature>
<evidence type="ECO:0000256" key="11">
    <source>
        <dbReference type="ARBA" id="ARBA00022857"/>
    </source>
</evidence>
<dbReference type="Gene3D" id="3.20.20.70">
    <property type="entry name" value="Aldolase class I"/>
    <property type="match status" value="1"/>
</dbReference>
<dbReference type="GO" id="GO:0005737">
    <property type="term" value="C:cytoplasm"/>
    <property type="evidence" value="ECO:0007669"/>
    <property type="project" value="UniProtKB-SubCell"/>
</dbReference>
<feature type="binding site" evidence="15">
    <location>
        <position position="223"/>
    </location>
    <ligand>
        <name>3-phosphoshikimate</name>
        <dbReference type="ChEBI" id="CHEBI:145989"/>
    </ligand>
</feature>
<dbReference type="PANTHER" id="PTHR21090">
    <property type="entry name" value="AROM/DEHYDROQUINATE SYNTHASE"/>
    <property type="match status" value="1"/>
</dbReference>
<dbReference type="GO" id="GO:0008652">
    <property type="term" value="P:amino acid biosynthetic process"/>
    <property type="evidence" value="ECO:0007669"/>
    <property type="project" value="UniProtKB-KW"/>
</dbReference>
<evidence type="ECO:0000256" key="13">
    <source>
        <dbReference type="ARBA" id="ARBA00023141"/>
    </source>
</evidence>
<feature type="domain" description="Enolpyruvate transferase" evidence="16">
    <location>
        <begin position="215"/>
        <end position="653"/>
    </location>
</feature>